<protein>
    <recommendedName>
        <fullName evidence="12">Peptidase S1 domain-containing protein</fullName>
    </recommendedName>
</protein>
<dbReference type="InterPro" id="IPR043504">
    <property type="entry name" value="Peptidase_S1_PA_chymotrypsin"/>
</dbReference>
<keyword evidence="10" id="KW-1205">Fibrinolytic toxin</keyword>
<evidence type="ECO:0000256" key="9">
    <source>
        <dbReference type="ARBA" id="ARBA00055534"/>
    </source>
</evidence>
<evidence type="ECO:0000313" key="13">
    <source>
        <dbReference type="EMBL" id="CAK1551540.1"/>
    </source>
</evidence>
<evidence type="ECO:0000259" key="12">
    <source>
        <dbReference type="PROSITE" id="PS50240"/>
    </source>
</evidence>
<keyword evidence="6" id="KW-0720">Serine protease</keyword>
<comment type="similarity">
    <text evidence="2">Belongs to the peptidase S1 family.</text>
</comment>
<dbReference type="AlphaFoldDB" id="A0AAV1JPX7"/>
<feature type="signal peptide" evidence="11">
    <location>
        <begin position="1"/>
        <end position="19"/>
    </location>
</feature>
<dbReference type="InterPro" id="IPR009003">
    <property type="entry name" value="Peptidase_S1_PA"/>
</dbReference>
<name>A0AAV1JPX7_9NEOP</name>
<feature type="chain" id="PRO_5043852749" description="Peptidase S1 domain-containing protein" evidence="11">
    <location>
        <begin position="20"/>
        <end position="235"/>
    </location>
</feature>
<accession>A0AAV1JPX7</accession>
<dbReference type="InterPro" id="IPR001314">
    <property type="entry name" value="Peptidase_S1A"/>
</dbReference>
<dbReference type="PRINTS" id="PR00722">
    <property type="entry name" value="CHYMOTRYPSIN"/>
</dbReference>
<dbReference type="InterPro" id="IPR001254">
    <property type="entry name" value="Trypsin_dom"/>
</dbReference>
<dbReference type="Pfam" id="PF00089">
    <property type="entry name" value="Trypsin"/>
    <property type="match status" value="1"/>
</dbReference>
<evidence type="ECO:0000256" key="2">
    <source>
        <dbReference type="ARBA" id="ARBA00007664"/>
    </source>
</evidence>
<evidence type="ECO:0000256" key="1">
    <source>
        <dbReference type="ARBA" id="ARBA00004239"/>
    </source>
</evidence>
<comment type="function">
    <text evidence="9">Fibrinolytic activity; shows preferential cleavage of Arg-Gly bonds in all three fibrinogen chains. Contact with the caterpillars causes severe bleeding, due the anticoagulant effect of the protein.</text>
</comment>
<evidence type="ECO:0000256" key="3">
    <source>
        <dbReference type="ARBA" id="ARBA00022656"/>
    </source>
</evidence>
<evidence type="ECO:0000256" key="4">
    <source>
        <dbReference type="ARBA" id="ARBA00022670"/>
    </source>
</evidence>
<dbReference type="CDD" id="cd00190">
    <property type="entry name" value="Tryp_SPc"/>
    <property type="match status" value="1"/>
</dbReference>
<comment type="caution">
    <text evidence="13">The sequence shown here is derived from an EMBL/GenBank/DDBJ whole genome shotgun (WGS) entry which is preliminary data.</text>
</comment>
<keyword evidence="14" id="KW-1185">Reference proteome</keyword>
<dbReference type="SUPFAM" id="SSF50494">
    <property type="entry name" value="Trypsin-like serine proteases"/>
    <property type="match status" value="1"/>
</dbReference>
<dbReference type="PROSITE" id="PS50240">
    <property type="entry name" value="TRYPSIN_DOM"/>
    <property type="match status" value="1"/>
</dbReference>
<dbReference type="SMART" id="SM00020">
    <property type="entry name" value="Tryp_SPc"/>
    <property type="match status" value="1"/>
</dbReference>
<evidence type="ECO:0000256" key="11">
    <source>
        <dbReference type="SAM" id="SignalP"/>
    </source>
</evidence>
<keyword evidence="8" id="KW-1199">Hemostasis impairing toxin</keyword>
<evidence type="ECO:0000256" key="6">
    <source>
        <dbReference type="ARBA" id="ARBA00022825"/>
    </source>
</evidence>
<feature type="domain" description="Peptidase S1" evidence="12">
    <location>
        <begin position="27"/>
        <end position="233"/>
    </location>
</feature>
<evidence type="ECO:0000256" key="8">
    <source>
        <dbReference type="ARBA" id="ARBA00023240"/>
    </source>
</evidence>
<dbReference type="GO" id="GO:0005576">
    <property type="term" value="C:extracellular region"/>
    <property type="evidence" value="ECO:0007669"/>
    <property type="project" value="UniProtKB-SubCell"/>
</dbReference>
<keyword evidence="3" id="KW-0800">Toxin</keyword>
<organism evidence="13 14">
    <name type="scientific">Leptosia nina</name>
    <dbReference type="NCBI Taxonomy" id="320188"/>
    <lineage>
        <taxon>Eukaryota</taxon>
        <taxon>Metazoa</taxon>
        <taxon>Ecdysozoa</taxon>
        <taxon>Arthropoda</taxon>
        <taxon>Hexapoda</taxon>
        <taxon>Insecta</taxon>
        <taxon>Pterygota</taxon>
        <taxon>Neoptera</taxon>
        <taxon>Endopterygota</taxon>
        <taxon>Lepidoptera</taxon>
        <taxon>Glossata</taxon>
        <taxon>Ditrysia</taxon>
        <taxon>Papilionoidea</taxon>
        <taxon>Pieridae</taxon>
        <taxon>Pierinae</taxon>
        <taxon>Leptosia</taxon>
    </lineage>
</organism>
<dbReference type="Gene3D" id="2.40.10.10">
    <property type="entry name" value="Trypsin-like serine proteases"/>
    <property type="match status" value="2"/>
</dbReference>
<dbReference type="GO" id="GO:0006508">
    <property type="term" value="P:proteolysis"/>
    <property type="evidence" value="ECO:0007669"/>
    <property type="project" value="UniProtKB-KW"/>
</dbReference>
<sequence length="235" mass="26472">MYKLFALGVLLSVFYNVHTKDATAVVPYQASVRTDDGHICSGSIISEKWVITVAHTLVDLEKDAKLFVVVGTKLVNGTGQSYPVTDTFVYPKYNATIILKFDIALLKVEEIKFDSNVKAIALPKADTKNNVLLTTYGWKTERDSFQTPYLQEKYQISIPNKDCKRYYGFINDFNLCSNDQANSTTDADFYRDAGGPVVEKGKLAGVVSQFFTYLPGLHARIYRYVSWINKTKSKN</sequence>
<keyword evidence="5" id="KW-0378">Hydrolase</keyword>
<reference evidence="13 14" key="1">
    <citation type="submission" date="2023-11" db="EMBL/GenBank/DDBJ databases">
        <authorList>
            <person name="Okamura Y."/>
        </authorList>
    </citation>
    <scope>NUCLEOTIDE SEQUENCE [LARGE SCALE GENOMIC DNA]</scope>
</reference>
<dbReference type="FunFam" id="2.40.10.10:FF:000068">
    <property type="entry name" value="transmembrane protease serine 2"/>
    <property type="match status" value="1"/>
</dbReference>
<evidence type="ECO:0000313" key="14">
    <source>
        <dbReference type="Proteomes" id="UP001497472"/>
    </source>
</evidence>
<proteinExistence type="inferred from homology"/>
<keyword evidence="7" id="KW-1015">Disulfide bond</keyword>
<dbReference type="GO" id="GO:0004252">
    <property type="term" value="F:serine-type endopeptidase activity"/>
    <property type="evidence" value="ECO:0007669"/>
    <property type="project" value="InterPro"/>
</dbReference>
<keyword evidence="11" id="KW-0732">Signal</keyword>
<dbReference type="PANTHER" id="PTHR24276">
    <property type="entry name" value="POLYSERASE-RELATED"/>
    <property type="match status" value="1"/>
</dbReference>
<evidence type="ECO:0000256" key="5">
    <source>
        <dbReference type="ARBA" id="ARBA00022801"/>
    </source>
</evidence>
<keyword evidence="4" id="KW-0645">Protease</keyword>
<evidence type="ECO:0000256" key="7">
    <source>
        <dbReference type="ARBA" id="ARBA00023157"/>
    </source>
</evidence>
<dbReference type="InterPro" id="IPR050430">
    <property type="entry name" value="Peptidase_S1"/>
</dbReference>
<dbReference type="PANTHER" id="PTHR24276:SF91">
    <property type="entry name" value="AT26814P-RELATED"/>
    <property type="match status" value="1"/>
</dbReference>
<evidence type="ECO:0000256" key="10">
    <source>
        <dbReference type="ARBA" id="ARBA00084094"/>
    </source>
</evidence>
<dbReference type="EMBL" id="CAVLEF010000132">
    <property type="protein sequence ID" value="CAK1551540.1"/>
    <property type="molecule type" value="Genomic_DNA"/>
</dbReference>
<gene>
    <name evidence="13" type="ORF">LNINA_LOCUS10672</name>
</gene>
<dbReference type="Proteomes" id="UP001497472">
    <property type="component" value="Unassembled WGS sequence"/>
</dbReference>
<comment type="subcellular location">
    <subcellularLocation>
        <location evidence="1">Secreted</location>
        <location evidence="1">Extracellular space</location>
    </subcellularLocation>
</comment>
<dbReference type="GO" id="GO:0090729">
    <property type="term" value="F:toxin activity"/>
    <property type="evidence" value="ECO:0007669"/>
    <property type="project" value="UniProtKB-KW"/>
</dbReference>